<dbReference type="Proteomes" id="UP000017837">
    <property type="component" value="Unassembled WGS sequence"/>
</dbReference>
<feature type="region of interest" description="Disordered" evidence="1">
    <location>
        <begin position="41"/>
        <end position="65"/>
    </location>
</feature>
<evidence type="ECO:0000313" key="3">
    <source>
        <dbReference type="Proteomes" id="UP000017837"/>
    </source>
</evidence>
<organism evidence="2 3">
    <name type="scientific">Asticcacaulis benevestitus DSM 16100 = ATCC BAA-896</name>
    <dbReference type="NCBI Taxonomy" id="1121022"/>
    <lineage>
        <taxon>Bacteria</taxon>
        <taxon>Pseudomonadati</taxon>
        <taxon>Pseudomonadota</taxon>
        <taxon>Alphaproteobacteria</taxon>
        <taxon>Caulobacterales</taxon>
        <taxon>Caulobacteraceae</taxon>
        <taxon>Asticcacaulis</taxon>
    </lineage>
</organism>
<sequence>MAEMINLNKARKAMIKQREASKAAENRIIYGISTKVRNLEKTRQKTKADKLAQKRLKPDDDNKIS</sequence>
<dbReference type="RefSeq" id="WP_018081243.1">
    <property type="nucleotide sequence ID" value="NZ_AQWM01000004.1"/>
</dbReference>
<reference evidence="2 3" key="1">
    <citation type="journal article" date="2014" name="Nature">
        <title>Sequential evolution of bacterial morphology by co-option of a developmental regulator.</title>
        <authorList>
            <person name="Jiang C."/>
            <person name="Brown P.J."/>
            <person name="Ducret A."/>
            <person name="Brun Y.V."/>
        </authorList>
    </citation>
    <scope>NUCLEOTIDE SEQUENCE [LARGE SCALE GENOMIC DNA]</scope>
    <source>
        <strain evidence="2 3">DSM 16100</strain>
    </source>
</reference>
<name>V4RTP9_9CAUL</name>
<dbReference type="PATRIC" id="fig|1121022.4.peg.31"/>
<dbReference type="EMBL" id="AWGB01000001">
    <property type="protein sequence ID" value="ESQ94538.1"/>
    <property type="molecule type" value="Genomic_DNA"/>
</dbReference>
<dbReference type="InterPro" id="IPR025227">
    <property type="entry name" value="DUF4169"/>
</dbReference>
<evidence type="ECO:0000256" key="1">
    <source>
        <dbReference type="SAM" id="MobiDB-lite"/>
    </source>
</evidence>
<dbReference type="Pfam" id="PF13770">
    <property type="entry name" value="DUF4169"/>
    <property type="match status" value="1"/>
</dbReference>
<keyword evidence="3" id="KW-1185">Reference proteome</keyword>
<dbReference type="eggNOG" id="ENOG50339KS">
    <property type="taxonomic scope" value="Bacteria"/>
</dbReference>
<evidence type="ECO:0000313" key="2">
    <source>
        <dbReference type="EMBL" id="ESQ94538.1"/>
    </source>
</evidence>
<dbReference type="AlphaFoldDB" id="V4RTP9"/>
<accession>V4RTP9</accession>
<protein>
    <submittedName>
        <fullName evidence="2">Uncharacterized protein</fullName>
    </submittedName>
</protein>
<comment type="caution">
    <text evidence="2">The sequence shown here is derived from an EMBL/GenBank/DDBJ whole genome shotgun (WGS) entry which is preliminary data.</text>
</comment>
<proteinExistence type="predicted"/>
<gene>
    <name evidence="2" type="ORF">ABENE_00155</name>
</gene>